<dbReference type="SUPFAM" id="SSF52172">
    <property type="entry name" value="CheY-like"/>
    <property type="match status" value="1"/>
</dbReference>
<gene>
    <name evidence="3" type="ORF">AVL62_01680</name>
</gene>
<reference evidence="3 4" key="1">
    <citation type="submission" date="2015-12" db="EMBL/GenBank/DDBJ databases">
        <title>Serinicoccus chungangenesis strain CD08_5 genome sequencing and assembly.</title>
        <authorList>
            <person name="Chander A.M."/>
            <person name="Kaur G."/>
            <person name="Nair G.R."/>
            <person name="Dhawan D.K."/>
            <person name="Kochhar R.K."/>
            <person name="Mayilraj S."/>
            <person name="Bhadada S.K."/>
        </authorList>
    </citation>
    <scope>NUCLEOTIDE SEQUENCE [LARGE SCALE GENOMIC DNA]</scope>
    <source>
        <strain evidence="3 4">CD08_5</strain>
    </source>
</reference>
<evidence type="ECO:0000256" key="1">
    <source>
        <dbReference type="PROSITE-ProRule" id="PRU00169"/>
    </source>
</evidence>
<organism evidence="3 4">
    <name type="scientific">Serinicoccus chungangensis</name>
    <dbReference type="NCBI Taxonomy" id="767452"/>
    <lineage>
        <taxon>Bacteria</taxon>
        <taxon>Bacillati</taxon>
        <taxon>Actinomycetota</taxon>
        <taxon>Actinomycetes</taxon>
        <taxon>Micrococcales</taxon>
        <taxon>Ornithinimicrobiaceae</taxon>
        <taxon>Serinicoccus</taxon>
    </lineage>
</organism>
<dbReference type="STRING" id="767452.AVL62_01680"/>
<evidence type="ECO:0000313" key="4">
    <source>
        <dbReference type="Proteomes" id="UP000054837"/>
    </source>
</evidence>
<dbReference type="InterPro" id="IPR001789">
    <property type="entry name" value="Sig_transdc_resp-reg_receiver"/>
</dbReference>
<keyword evidence="1" id="KW-0597">Phosphoprotein</keyword>
<dbReference type="EMBL" id="LQBL01000028">
    <property type="protein sequence ID" value="KUG53526.1"/>
    <property type="molecule type" value="Genomic_DNA"/>
</dbReference>
<dbReference type="PROSITE" id="PS50110">
    <property type="entry name" value="RESPONSE_REGULATORY"/>
    <property type="match status" value="1"/>
</dbReference>
<evidence type="ECO:0000313" key="3">
    <source>
        <dbReference type="EMBL" id="KUG53526.1"/>
    </source>
</evidence>
<evidence type="ECO:0000259" key="2">
    <source>
        <dbReference type="PROSITE" id="PS50110"/>
    </source>
</evidence>
<accession>A0A0W8I5Q0</accession>
<dbReference type="Gene3D" id="3.40.50.2300">
    <property type="match status" value="1"/>
</dbReference>
<dbReference type="RefSeq" id="WP_058891535.1">
    <property type="nucleotide sequence ID" value="NZ_LQBL01000028.1"/>
</dbReference>
<dbReference type="OrthoDB" id="3395459at2"/>
<protein>
    <recommendedName>
        <fullName evidence="2">Response regulatory domain-containing protein</fullName>
    </recommendedName>
</protein>
<dbReference type="GO" id="GO:0000160">
    <property type="term" value="P:phosphorelay signal transduction system"/>
    <property type="evidence" value="ECO:0007669"/>
    <property type="project" value="InterPro"/>
</dbReference>
<sequence>MSTPAVPSASGGLTTTSVSVLLYSNDRSVRDAVRVGVGERPADDVVIERWKECATPEVALIEARDGDYDLLILDGESQPYGGMGVCRQLKNELFDCPPVLVLTGRPGDGWLATWSQADAVLSRPLDEARLTAAVADLARR</sequence>
<dbReference type="SMART" id="SM00448">
    <property type="entry name" value="REC"/>
    <property type="match status" value="1"/>
</dbReference>
<feature type="domain" description="Response regulatory" evidence="2">
    <location>
        <begin position="19"/>
        <end position="138"/>
    </location>
</feature>
<keyword evidence="4" id="KW-1185">Reference proteome</keyword>
<dbReference type="Proteomes" id="UP000054837">
    <property type="component" value="Unassembled WGS sequence"/>
</dbReference>
<dbReference type="InterPro" id="IPR011006">
    <property type="entry name" value="CheY-like_superfamily"/>
</dbReference>
<feature type="modified residue" description="4-aspartylphosphate" evidence="1">
    <location>
        <position position="74"/>
    </location>
</feature>
<dbReference type="AlphaFoldDB" id="A0A0W8I5Q0"/>
<name>A0A0W8I5Q0_9MICO</name>
<proteinExistence type="predicted"/>
<comment type="caution">
    <text evidence="3">The sequence shown here is derived from an EMBL/GenBank/DDBJ whole genome shotgun (WGS) entry which is preliminary data.</text>
</comment>